<dbReference type="NCBIfam" id="TIGR00250">
    <property type="entry name" value="RNAse_H_YqgF"/>
    <property type="match status" value="1"/>
</dbReference>
<dbReference type="InterPro" id="IPR006641">
    <property type="entry name" value="YqgF/RNaseH-like_dom"/>
</dbReference>
<evidence type="ECO:0000313" key="8">
    <source>
        <dbReference type="Proteomes" id="UP000705230"/>
    </source>
</evidence>
<dbReference type="SMART" id="SM00732">
    <property type="entry name" value="YqgFc"/>
    <property type="match status" value="1"/>
</dbReference>
<keyword evidence="4 5" id="KW-0378">Hydrolase</keyword>
<dbReference type="CDD" id="cd16964">
    <property type="entry name" value="YqgF"/>
    <property type="match status" value="1"/>
</dbReference>
<evidence type="ECO:0000256" key="4">
    <source>
        <dbReference type="ARBA" id="ARBA00022801"/>
    </source>
</evidence>
<comment type="caution">
    <text evidence="7">The sequence shown here is derived from an EMBL/GenBank/DDBJ whole genome shotgun (WGS) entry which is preliminary data.</text>
</comment>
<dbReference type="EMBL" id="JADHSG010000003">
    <property type="protein sequence ID" value="MBL6903283.1"/>
    <property type="molecule type" value="Genomic_DNA"/>
</dbReference>
<dbReference type="InterPro" id="IPR012337">
    <property type="entry name" value="RNaseH-like_sf"/>
</dbReference>
<evidence type="ECO:0000256" key="1">
    <source>
        <dbReference type="ARBA" id="ARBA00022490"/>
    </source>
</evidence>
<dbReference type="InterPro" id="IPR005227">
    <property type="entry name" value="YqgF"/>
</dbReference>
<dbReference type="Pfam" id="PF03652">
    <property type="entry name" value="RuvX"/>
    <property type="match status" value="1"/>
</dbReference>
<evidence type="ECO:0000313" key="7">
    <source>
        <dbReference type="EMBL" id="MBL6903283.1"/>
    </source>
</evidence>
<sequence length="133" mass="14979">MQILAFDFGTKKIGVAVGQTLTKTSSPLSIIFNYGNRINWPEIEKVLDEWKPELILVGKPLNMDGTESDIMKTVESFVKKLTKISKIKCEYVDERLTSFEAREKVADIGSTLVDAHAAKIILDNWFNKSVDTL</sequence>
<evidence type="ECO:0000256" key="2">
    <source>
        <dbReference type="ARBA" id="ARBA00022517"/>
    </source>
</evidence>
<dbReference type="Proteomes" id="UP000705230">
    <property type="component" value="Unassembled WGS sequence"/>
</dbReference>
<dbReference type="GO" id="GO:0004518">
    <property type="term" value="F:nuclease activity"/>
    <property type="evidence" value="ECO:0007669"/>
    <property type="project" value="UniProtKB-KW"/>
</dbReference>
<proteinExistence type="inferred from homology"/>
<dbReference type="Gene3D" id="3.30.420.140">
    <property type="entry name" value="YqgF/RNase H-like domain"/>
    <property type="match status" value="1"/>
</dbReference>
<accession>A0A937M1V7</accession>
<organism evidence="7 8">
    <name type="scientific">SAR86 cluster bacterium</name>
    <dbReference type="NCBI Taxonomy" id="2030880"/>
    <lineage>
        <taxon>Bacteria</taxon>
        <taxon>Pseudomonadati</taxon>
        <taxon>Pseudomonadota</taxon>
        <taxon>Gammaproteobacteria</taxon>
        <taxon>SAR86 cluster</taxon>
    </lineage>
</organism>
<name>A0A937M1V7_9GAMM</name>
<comment type="function">
    <text evidence="5">Could be a nuclease involved in processing of the 5'-end of pre-16S rRNA.</text>
</comment>
<comment type="subcellular location">
    <subcellularLocation>
        <location evidence="5">Cytoplasm</location>
    </subcellularLocation>
</comment>
<evidence type="ECO:0000256" key="3">
    <source>
        <dbReference type="ARBA" id="ARBA00022722"/>
    </source>
</evidence>
<dbReference type="AlphaFoldDB" id="A0A937M1V7"/>
<gene>
    <name evidence="7" type="primary">ruvX</name>
    <name evidence="7" type="ORF">ISR29_03675</name>
</gene>
<reference evidence="7" key="1">
    <citation type="submission" date="2020-10" db="EMBL/GenBank/DDBJ databases">
        <title>Microbiome of the Black Sea water column analyzed by genome centric metagenomics.</title>
        <authorList>
            <person name="Cabello-Yeves P.J."/>
            <person name="Callieri C."/>
            <person name="Picazo A."/>
            <person name="Mehrshad M."/>
            <person name="Haro-Moreno J.M."/>
            <person name="Roda-Garcia J."/>
            <person name="Dzembekova N."/>
            <person name="Slabakova V."/>
            <person name="Slabakova N."/>
            <person name="Moncheva S."/>
            <person name="Rodriguez-Valera F."/>
        </authorList>
    </citation>
    <scope>NUCLEOTIDE SEQUENCE</scope>
    <source>
        <strain evidence="7">BS30m-G43</strain>
    </source>
</reference>
<evidence type="ECO:0000259" key="6">
    <source>
        <dbReference type="SMART" id="SM00732"/>
    </source>
</evidence>
<dbReference type="EC" id="3.1.-.-" evidence="5"/>
<keyword evidence="3 5" id="KW-0540">Nuclease</keyword>
<protein>
    <recommendedName>
        <fullName evidence="5">Putative pre-16S rRNA nuclease</fullName>
        <ecNumber evidence="5">3.1.-.-</ecNumber>
    </recommendedName>
</protein>
<dbReference type="SUPFAM" id="SSF53098">
    <property type="entry name" value="Ribonuclease H-like"/>
    <property type="match status" value="1"/>
</dbReference>
<evidence type="ECO:0000256" key="5">
    <source>
        <dbReference type="HAMAP-Rule" id="MF_00651"/>
    </source>
</evidence>
<dbReference type="PANTHER" id="PTHR33317:SF4">
    <property type="entry name" value="POLYNUCLEOTIDYL TRANSFERASE, RIBONUCLEASE H-LIKE SUPERFAMILY PROTEIN"/>
    <property type="match status" value="1"/>
</dbReference>
<dbReference type="PANTHER" id="PTHR33317">
    <property type="entry name" value="POLYNUCLEOTIDYL TRANSFERASE, RIBONUCLEASE H-LIKE SUPERFAMILY PROTEIN"/>
    <property type="match status" value="1"/>
</dbReference>
<keyword evidence="1 5" id="KW-0963">Cytoplasm</keyword>
<dbReference type="InterPro" id="IPR037027">
    <property type="entry name" value="YqgF/RNaseH-like_dom_sf"/>
</dbReference>
<dbReference type="GO" id="GO:0000967">
    <property type="term" value="P:rRNA 5'-end processing"/>
    <property type="evidence" value="ECO:0007669"/>
    <property type="project" value="UniProtKB-UniRule"/>
</dbReference>
<feature type="domain" description="YqgF/RNase H-like" evidence="6">
    <location>
        <begin position="1"/>
        <end position="101"/>
    </location>
</feature>
<keyword evidence="2 5" id="KW-0690">Ribosome biogenesis</keyword>
<dbReference type="GO" id="GO:0016788">
    <property type="term" value="F:hydrolase activity, acting on ester bonds"/>
    <property type="evidence" value="ECO:0007669"/>
    <property type="project" value="UniProtKB-UniRule"/>
</dbReference>
<comment type="similarity">
    <text evidence="5">Belongs to the YqgF HJR family.</text>
</comment>
<dbReference type="HAMAP" id="MF_00651">
    <property type="entry name" value="Nuclease_YqgF"/>
    <property type="match status" value="1"/>
</dbReference>
<dbReference type="GO" id="GO:0005829">
    <property type="term" value="C:cytosol"/>
    <property type="evidence" value="ECO:0007669"/>
    <property type="project" value="TreeGrafter"/>
</dbReference>